<evidence type="ECO:0000313" key="3">
    <source>
        <dbReference type="Proteomes" id="UP000092993"/>
    </source>
</evidence>
<keyword evidence="3" id="KW-1185">Reference proteome</keyword>
<sequence length="218" mass="23363">MATAAPVYTYAAPQYVHHTSPSYAQQYSTGNGGVYYASSAPAAAQYGTPPCATPRRPLTTARTPFRAAPSRSSTRAPGTTSPQLSYVLAPLHTRVCAMLTWDARRRTAGTTAPHTVVTPTTSPPSATASVTFSALVHRCTTSPPVGPTTETRARAAPSTGVADLFTGSERSSDWTSIHCAGRAIAGRFQNLPRANLDYHYPCFLMFSAFPSCYWRLLR</sequence>
<gene>
    <name evidence="2" type="ORF">A0H81_03527</name>
</gene>
<evidence type="ECO:0000313" key="2">
    <source>
        <dbReference type="EMBL" id="OBZ77143.1"/>
    </source>
</evidence>
<dbReference type="EMBL" id="LUGG01000003">
    <property type="protein sequence ID" value="OBZ77143.1"/>
    <property type="molecule type" value="Genomic_DNA"/>
</dbReference>
<evidence type="ECO:0000256" key="1">
    <source>
        <dbReference type="SAM" id="MobiDB-lite"/>
    </source>
</evidence>
<reference evidence="2 3" key="1">
    <citation type="submission" date="2016-03" db="EMBL/GenBank/DDBJ databases">
        <title>Whole genome sequencing of Grifola frondosa 9006-11.</title>
        <authorList>
            <person name="Min B."/>
            <person name="Park H."/>
            <person name="Kim J.-G."/>
            <person name="Cho H."/>
            <person name="Oh Y.-L."/>
            <person name="Kong W.-S."/>
            <person name="Choi I.-G."/>
        </authorList>
    </citation>
    <scope>NUCLEOTIDE SEQUENCE [LARGE SCALE GENOMIC DNA]</scope>
    <source>
        <strain evidence="2 3">9006-11</strain>
    </source>
</reference>
<feature type="compositionally biased region" description="Polar residues" evidence="1">
    <location>
        <begin position="72"/>
        <end position="82"/>
    </location>
</feature>
<proteinExistence type="predicted"/>
<name>A0A1C7MJS7_GRIFR</name>
<comment type="caution">
    <text evidence="2">The sequence shown here is derived from an EMBL/GenBank/DDBJ whole genome shotgun (WGS) entry which is preliminary data.</text>
</comment>
<organism evidence="2 3">
    <name type="scientific">Grifola frondosa</name>
    <name type="common">Maitake</name>
    <name type="synonym">Polyporus frondosus</name>
    <dbReference type="NCBI Taxonomy" id="5627"/>
    <lineage>
        <taxon>Eukaryota</taxon>
        <taxon>Fungi</taxon>
        <taxon>Dikarya</taxon>
        <taxon>Basidiomycota</taxon>
        <taxon>Agaricomycotina</taxon>
        <taxon>Agaricomycetes</taxon>
        <taxon>Polyporales</taxon>
        <taxon>Grifolaceae</taxon>
        <taxon>Grifola</taxon>
    </lineage>
</organism>
<dbReference type="AlphaFoldDB" id="A0A1C7MJS7"/>
<protein>
    <submittedName>
        <fullName evidence="2">Uncharacterized protein</fullName>
    </submittedName>
</protein>
<accession>A0A1C7MJS7</accession>
<feature type="region of interest" description="Disordered" evidence="1">
    <location>
        <begin position="46"/>
        <end position="82"/>
    </location>
</feature>
<dbReference type="Proteomes" id="UP000092993">
    <property type="component" value="Unassembled WGS sequence"/>
</dbReference>
<feature type="compositionally biased region" description="Low complexity" evidence="1">
    <location>
        <begin position="46"/>
        <end position="71"/>
    </location>
</feature>